<keyword evidence="13 15" id="KW-0460">Magnesium</keyword>
<keyword evidence="9 15" id="KW-0540">Nuclease</keyword>
<dbReference type="GO" id="GO:0006397">
    <property type="term" value="P:mRNA processing"/>
    <property type="evidence" value="ECO:0007669"/>
    <property type="project" value="UniProtKB-UniRule"/>
</dbReference>
<sequence length="231" mass="26169">MNSIQDFEKRIGVEFKNKDLLLLALTHRSYVNEHKDVDAHNERLEFLGDAVLELITSDYLFNTYPERTEGDLTSFRAALVRTESLADTAQEIEIGENIRLSKGEEDTGGRAKSYLLANAFEAIIGAIYLDSGYEVARDFVHTHLLKKIEHIVENRLDIDSKTKIQEVTQSKYKVTPVYEVIEEEGPDHDKRFTVVVKINGKEIGKGFGTSKQKAEEDAAKSGIEYIENDNN</sequence>
<dbReference type="PROSITE" id="PS00517">
    <property type="entry name" value="RNASE_3_1"/>
    <property type="match status" value="1"/>
</dbReference>
<dbReference type="Gene3D" id="3.30.160.20">
    <property type="match status" value="1"/>
</dbReference>
<keyword evidence="7 15" id="KW-0507">mRNA processing</keyword>
<comment type="similarity">
    <text evidence="3">Belongs to the ribonuclease III family.</text>
</comment>
<evidence type="ECO:0000256" key="7">
    <source>
        <dbReference type="ARBA" id="ARBA00022664"/>
    </source>
</evidence>
<dbReference type="PANTHER" id="PTHR11207">
    <property type="entry name" value="RIBONUCLEASE III"/>
    <property type="match status" value="1"/>
</dbReference>
<dbReference type="Proteomes" id="UP000177434">
    <property type="component" value="Unassembled WGS sequence"/>
</dbReference>
<dbReference type="GO" id="GO:0003725">
    <property type="term" value="F:double-stranded RNA binding"/>
    <property type="evidence" value="ECO:0007669"/>
    <property type="project" value="TreeGrafter"/>
</dbReference>
<comment type="subunit">
    <text evidence="4 15">Homodimer.</text>
</comment>
<dbReference type="InterPro" id="IPR036389">
    <property type="entry name" value="RNase_III_sf"/>
</dbReference>
<dbReference type="GO" id="GO:0008033">
    <property type="term" value="P:tRNA processing"/>
    <property type="evidence" value="ECO:0007669"/>
    <property type="project" value="UniProtKB-KW"/>
</dbReference>
<feature type="binding site" evidence="15">
    <location>
        <position position="118"/>
    </location>
    <ligand>
        <name>Mg(2+)</name>
        <dbReference type="ChEBI" id="CHEBI:18420"/>
    </ligand>
</feature>
<keyword evidence="12 15" id="KW-0378">Hydrolase</keyword>
<evidence type="ECO:0000313" key="19">
    <source>
        <dbReference type="EMBL" id="OGC45032.1"/>
    </source>
</evidence>
<evidence type="ECO:0000256" key="9">
    <source>
        <dbReference type="ARBA" id="ARBA00022722"/>
    </source>
</evidence>
<keyword evidence="15" id="KW-0699">rRNA-binding</keyword>
<name>A0A1F4UJJ3_9BACT</name>
<evidence type="ECO:0000256" key="12">
    <source>
        <dbReference type="ARBA" id="ARBA00022801"/>
    </source>
</evidence>
<keyword evidence="8 15" id="KW-0819">tRNA processing</keyword>
<proteinExistence type="inferred from homology"/>
<evidence type="ECO:0000259" key="17">
    <source>
        <dbReference type="PROSITE" id="PS50137"/>
    </source>
</evidence>
<dbReference type="SMART" id="SM00358">
    <property type="entry name" value="DSRM"/>
    <property type="match status" value="1"/>
</dbReference>
<dbReference type="GO" id="GO:0019843">
    <property type="term" value="F:rRNA binding"/>
    <property type="evidence" value="ECO:0007669"/>
    <property type="project" value="UniProtKB-KW"/>
</dbReference>
<dbReference type="PROSITE" id="PS50142">
    <property type="entry name" value="RNASE_3_2"/>
    <property type="match status" value="1"/>
</dbReference>
<dbReference type="GO" id="GO:0006364">
    <property type="term" value="P:rRNA processing"/>
    <property type="evidence" value="ECO:0007669"/>
    <property type="project" value="UniProtKB-UniRule"/>
</dbReference>
<evidence type="ECO:0000256" key="15">
    <source>
        <dbReference type="HAMAP-Rule" id="MF_00104"/>
    </source>
</evidence>
<dbReference type="PANTHER" id="PTHR11207:SF0">
    <property type="entry name" value="RIBONUCLEASE 3"/>
    <property type="match status" value="1"/>
</dbReference>
<evidence type="ECO:0000256" key="10">
    <source>
        <dbReference type="ARBA" id="ARBA00022723"/>
    </source>
</evidence>
<feature type="active site" evidence="15">
    <location>
        <position position="121"/>
    </location>
</feature>
<dbReference type="FunFam" id="3.30.160.20:FF:000003">
    <property type="entry name" value="Ribonuclease 3"/>
    <property type="match status" value="1"/>
</dbReference>
<organism evidence="19 20">
    <name type="scientific">candidate division WS6 bacterium RIFOXYB1_FULL_33_14</name>
    <dbReference type="NCBI Taxonomy" id="1817896"/>
    <lineage>
        <taxon>Bacteria</taxon>
        <taxon>Candidatus Dojkabacteria</taxon>
    </lineage>
</organism>
<feature type="domain" description="DRBM" evidence="17">
    <location>
        <begin position="159"/>
        <end position="228"/>
    </location>
</feature>
<evidence type="ECO:0000256" key="5">
    <source>
        <dbReference type="ARBA" id="ARBA00022490"/>
    </source>
</evidence>
<keyword evidence="11 15" id="KW-0255">Endonuclease</keyword>
<dbReference type="SUPFAM" id="SSF54768">
    <property type="entry name" value="dsRNA-binding domain-like"/>
    <property type="match status" value="1"/>
</dbReference>
<comment type="catalytic activity">
    <reaction evidence="1 15">
        <text>Endonucleolytic cleavage to 5'-phosphomonoester.</text>
        <dbReference type="EC" id="3.1.26.3"/>
    </reaction>
</comment>
<evidence type="ECO:0000256" key="6">
    <source>
        <dbReference type="ARBA" id="ARBA00022552"/>
    </source>
</evidence>
<dbReference type="EC" id="3.1.26.3" evidence="15"/>
<evidence type="ECO:0000256" key="16">
    <source>
        <dbReference type="SAM" id="MobiDB-lite"/>
    </source>
</evidence>
<feature type="binding site" evidence="15">
    <location>
        <position position="121"/>
    </location>
    <ligand>
        <name>Mg(2+)</name>
        <dbReference type="ChEBI" id="CHEBI:18420"/>
    </ligand>
</feature>
<dbReference type="SUPFAM" id="SSF69065">
    <property type="entry name" value="RNase III domain-like"/>
    <property type="match status" value="1"/>
</dbReference>
<dbReference type="InterPro" id="IPR000999">
    <property type="entry name" value="RNase_III_dom"/>
</dbReference>
<evidence type="ECO:0000259" key="18">
    <source>
        <dbReference type="PROSITE" id="PS50142"/>
    </source>
</evidence>
<feature type="binding site" evidence="15">
    <location>
        <position position="45"/>
    </location>
    <ligand>
        <name>Mg(2+)</name>
        <dbReference type="ChEBI" id="CHEBI:18420"/>
    </ligand>
</feature>
<evidence type="ECO:0000256" key="1">
    <source>
        <dbReference type="ARBA" id="ARBA00000109"/>
    </source>
</evidence>
<dbReference type="GO" id="GO:0005737">
    <property type="term" value="C:cytoplasm"/>
    <property type="evidence" value="ECO:0007669"/>
    <property type="project" value="UniProtKB-SubCell"/>
</dbReference>
<dbReference type="SMART" id="SM00535">
    <property type="entry name" value="RIBOc"/>
    <property type="match status" value="1"/>
</dbReference>
<dbReference type="CDD" id="cd10845">
    <property type="entry name" value="DSRM_RNAse_III_family"/>
    <property type="match status" value="1"/>
</dbReference>
<evidence type="ECO:0000256" key="4">
    <source>
        <dbReference type="ARBA" id="ARBA00011738"/>
    </source>
</evidence>
<evidence type="ECO:0000256" key="8">
    <source>
        <dbReference type="ARBA" id="ARBA00022694"/>
    </source>
</evidence>
<comment type="cofactor">
    <cofactor evidence="15">
        <name>Mg(2+)</name>
        <dbReference type="ChEBI" id="CHEBI:18420"/>
    </cofactor>
</comment>
<evidence type="ECO:0000256" key="2">
    <source>
        <dbReference type="ARBA" id="ARBA00004496"/>
    </source>
</evidence>
<dbReference type="GO" id="GO:0042802">
    <property type="term" value="F:identical protein binding"/>
    <property type="evidence" value="ECO:0007669"/>
    <property type="project" value="UniProtKB-ARBA"/>
</dbReference>
<dbReference type="InterPro" id="IPR011907">
    <property type="entry name" value="RNase_III"/>
</dbReference>
<keyword evidence="5 15" id="KW-0963">Cytoplasm</keyword>
<dbReference type="CDD" id="cd00593">
    <property type="entry name" value="RIBOc"/>
    <property type="match status" value="1"/>
</dbReference>
<evidence type="ECO:0000256" key="14">
    <source>
        <dbReference type="ARBA" id="ARBA00022884"/>
    </source>
</evidence>
<evidence type="ECO:0000256" key="3">
    <source>
        <dbReference type="ARBA" id="ARBA00010183"/>
    </source>
</evidence>
<dbReference type="HAMAP" id="MF_00104">
    <property type="entry name" value="RNase_III"/>
    <property type="match status" value="1"/>
</dbReference>
<evidence type="ECO:0000313" key="20">
    <source>
        <dbReference type="Proteomes" id="UP000177434"/>
    </source>
</evidence>
<dbReference type="Pfam" id="PF14622">
    <property type="entry name" value="Ribonucleas_3_3"/>
    <property type="match status" value="1"/>
</dbReference>
<feature type="domain" description="RNase III" evidence="18">
    <location>
        <begin position="4"/>
        <end position="132"/>
    </location>
</feature>
<comment type="subcellular location">
    <subcellularLocation>
        <location evidence="2 15">Cytoplasm</location>
    </subcellularLocation>
</comment>
<dbReference type="FunFam" id="1.10.1520.10:FF:000001">
    <property type="entry name" value="Ribonuclease 3"/>
    <property type="match status" value="1"/>
</dbReference>
<feature type="region of interest" description="Disordered" evidence="16">
    <location>
        <begin position="207"/>
        <end position="231"/>
    </location>
</feature>
<dbReference type="InterPro" id="IPR014720">
    <property type="entry name" value="dsRBD_dom"/>
</dbReference>
<comment type="function">
    <text evidence="15">Digests double-stranded RNA. Involved in the processing of primary rRNA transcript to yield the immediate precursors to the large and small rRNAs (23S and 16S). Processes some mRNAs, and tRNAs when they are encoded in the rRNA operon. Processes pre-crRNA and tracrRNA of type II CRISPR loci if present in the organism.</text>
</comment>
<dbReference type="PROSITE" id="PS50137">
    <property type="entry name" value="DS_RBD"/>
    <property type="match status" value="1"/>
</dbReference>
<dbReference type="GO" id="GO:0046872">
    <property type="term" value="F:metal ion binding"/>
    <property type="evidence" value="ECO:0007669"/>
    <property type="project" value="UniProtKB-KW"/>
</dbReference>
<reference evidence="19 20" key="1">
    <citation type="journal article" date="2016" name="Nat. Commun.">
        <title>Thousands of microbial genomes shed light on interconnected biogeochemical processes in an aquifer system.</title>
        <authorList>
            <person name="Anantharaman K."/>
            <person name="Brown C.T."/>
            <person name="Hug L.A."/>
            <person name="Sharon I."/>
            <person name="Castelle C.J."/>
            <person name="Probst A.J."/>
            <person name="Thomas B.C."/>
            <person name="Singh A."/>
            <person name="Wilkins M.J."/>
            <person name="Karaoz U."/>
            <person name="Brodie E.L."/>
            <person name="Williams K.H."/>
            <person name="Hubbard S.S."/>
            <person name="Banfield J.F."/>
        </authorList>
    </citation>
    <scope>NUCLEOTIDE SEQUENCE [LARGE SCALE GENOMIC DNA]</scope>
</reference>
<dbReference type="GO" id="GO:0004525">
    <property type="term" value="F:ribonuclease III activity"/>
    <property type="evidence" value="ECO:0007669"/>
    <property type="project" value="UniProtKB-UniRule"/>
</dbReference>
<keyword evidence="6 15" id="KW-0698">rRNA processing</keyword>
<dbReference type="NCBIfam" id="TIGR02191">
    <property type="entry name" value="RNaseIII"/>
    <property type="match status" value="1"/>
</dbReference>
<gene>
    <name evidence="15" type="primary">rnc</name>
    <name evidence="19" type="ORF">A2400_02210</name>
</gene>
<comment type="caution">
    <text evidence="19">The sequence shown here is derived from an EMBL/GenBank/DDBJ whole genome shotgun (WGS) entry which is preliminary data.</text>
</comment>
<dbReference type="Pfam" id="PF00035">
    <property type="entry name" value="dsrm"/>
    <property type="match status" value="1"/>
</dbReference>
<dbReference type="EMBL" id="MEUN01000037">
    <property type="protein sequence ID" value="OGC45032.1"/>
    <property type="molecule type" value="Genomic_DNA"/>
</dbReference>
<protein>
    <recommendedName>
        <fullName evidence="15">Ribonuclease 3</fullName>
        <ecNumber evidence="15">3.1.26.3</ecNumber>
    </recommendedName>
    <alternativeName>
        <fullName evidence="15">Ribonuclease III</fullName>
        <shortName evidence="15">RNase III</shortName>
    </alternativeName>
</protein>
<evidence type="ECO:0000256" key="11">
    <source>
        <dbReference type="ARBA" id="ARBA00022759"/>
    </source>
</evidence>
<keyword evidence="10 15" id="KW-0479">Metal-binding</keyword>
<feature type="active site" evidence="15">
    <location>
        <position position="49"/>
    </location>
</feature>
<dbReference type="Gene3D" id="1.10.1520.10">
    <property type="entry name" value="Ribonuclease III domain"/>
    <property type="match status" value="1"/>
</dbReference>
<evidence type="ECO:0000256" key="13">
    <source>
        <dbReference type="ARBA" id="ARBA00022842"/>
    </source>
</evidence>
<keyword evidence="14 15" id="KW-0694">RNA-binding</keyword>
<accession>A0A1F4UJJ3</accession>
<dbReference type="GO" id="GO:0010468">
    <property type="term" value="P:regulation of gene expression"/>
    <property type="evidence" value="ECO:0007669"/>
    <property type="project" value="TreeGrafter"/>
</dbReference>
<dbReference type="AlphaFoldDB" id="A0A1F4UJJ3"/>